<accession>A0ABX8V622</accession>
<protein>
    <submittedName>
        <fullName evidence="1">Polymer-forming cytoskeletal protein</fullName>
    </submittedName>
</protein>
<proteinExistence type="predicted"/>
<reference evidence="1 2" key="1">
    <citation type="submission" date="2021-07" db="EMBL/GenBank/DDBJ databases">
        <title>Flavobacterium WSW3-B6 sp.nov, isolated from seaweed.</title>
        <authorList>
            <person name="Muhammad N."/>
            <person name="Ho H."/>
            <person name="Lee Y.-J."/>
            <person name="Nguyen T."/>
            <person name="Ho J."/>
            <person name="Kim S.-G."/>
        </authorList>
    </citation>
    <scope>NUCLEOTIDE SEQUENCE [LARGE SCALE GENOMIC DNA]</scope>
    <source>
        <strain evidence="1 2">WSW3-B6</strain>
    </source>
</reference>
<sequence>MQFTLFIAVVIALLLAAAVILFYTHRFFLEQSKSSIQNIQLSNSGITLLLEQQSTDTDTLQLSIPDNEINQSIYTHLSHWGIYEKAWVKSKHRKKEFTKCALLGTSIPSNNRLSLYLKNMFRPLVVVGNTKIEGKVMLPQKGVKTGSIKGHSYYGNKLIYGTVEESDSELPKFKYNYKNILSYYINDYVPKQENTIALPPGTTITNSFNKPTKGIASQQNIVLDNITITGNVIIRSANKIIVRNTTTLNDVILAAPTIEVEDGFVGNFQGIATTTIKIGKQCKLNYPSALIVLEEPITPNQEYDKLRNRIHINGGATVKGSICFIGRSKESDYNVNTYIGSGATVKGELYCDGNLELKGRVIGTVYTNQFIATEDATIFVNHLYNGTISSEALPEVFGGLLFENENKTTVQWLY</sequence>
<organism evidence="1 2">
    <name type="scientific">Flavobacterium litorale</name>
    <dbReference type="NCBI Taxonomy" id="2856519"/>
    <lineage>
        <taxon>Bacteria</taxon>
        <taxon>Pseudomonadati</taxon>
        <taxon>Bacteroidota</taxon>
        <taxon>Flavobacteriia</taxon>
        <taxon>Flavobacteriales</taxon>
        <taxon>Flavobacteriaceae</taxon>
        <taxon>Flavobacterium</taxon>
    </lineage>
</organism>
<keyword evidence="2" id="KW-1185">Reference proteome</keyword>
<dbReference type="EMBL" id="CP080429">
    <property type="protein sequence ID" value="QYJ68272.1"/>
    <property type="molecule type" value="Genomic_DNA"/>
</dbReference>
<dbReference type="Proteomes" id="UP000825381">
    <property type="component" value="Chromosome"/>
</dbReference>
<dbReference type="RefSeq" id="WP_220640615.1">
    <property type="nucleotide sequence ID" value="NZ_CP080429.1"/>
</dbReference>
<evidence type="ECO:0000313" key="1">
    <source>
        <dbReference type="EMBL" id="QYJ68272.1"/>
    </source>
</evidence>
<gene>
    <name evidence="1" type="ORF">K1I41_12220</name>
</gene>
<name>A0ABX8V622_9FLAO</name>
<evidence type="ECO:0000313" key="2">
    <source>
        <dbReference type="Proteomes" id="UP000825381"/>
    </source>
</evidence>